<keyword evidence="2 3" id="KW-0378">Hydrolase</keyword>
<dbReference type="Proteomes" id="UP000190229">
    <property type="component" value="Unassembled WGS sequence"/>
</dbReference>
<feature type="site" description="Important for substrate specificity" evidence="3">
    <location>
        <position position="154"/>
    </location>
</feature>
<dbReference type="GO" id="GO:0005737">
    <property type="term" value="C:cytoplasm"/>
    <property type="evidence" value="ECO:0007669"/>
    <property type="project" value="UniProtKB-SubCell"/>
</dbReference>
<comment type="subcellular location">
    <subcellularLocation>
        <location evidence="3">Cytoplasm</location>
    </subcellularLocation>
</comment>
<dbReference type="AlphaFoldDB" id="A0A1V4EU04"/>
<keyword evidence="3" id="KW-0546">Nucleotide metabolism</keyword>
<comment type="cofactor">
    <cofactor evidence="1 3">
        <name>a divalent metal cation</name>
        <dbReference type="ChEBI" id="CHEBI:60240"/>
    </cofactor>
</comment>
<dbReference type="HAMAP" id="MF_00528">
    <property type="entry name" value="Maf"/>
    <property type="match status" value="1"/>
</dbReference>
<dbReference type="SUPFAM" id="SSF52972">
    <property type="entry name" value="ITPase-like"/>
    <property type="match status" value="1"/>
</dbReference>
<dbReference type="GO" id="GO:0036221">
    <property type="term" value="F:UTP diphosphatase activity"/>
    <property type="evidence" value="ECO:0007669"/>
    <property type="project" value="RHEA"/>
</dbReference>
<gene>
    <name evidence="4" type="ORF">B2M26_05975</name>
</gene>
<evidence type="ECO:0000256" key="3">
    <source>
        <dbReference type="HAMAP-Rule" id="MF_00528"/>
    </source>
</evidence>
<name>A0A1V4EU04_9BACL</name>
<proteinExistence type="inferred from homology"/>
<evidence type="ECO:0000256" key="2">
    <source>
        <dbReference type="ARBA" id="ARBA00022801"/>
    </source>
</evidence>
<dbReference type="Pfam" id="PF02545">
    <property type="entry name" value="Maf"/>
    <property type="match status" value="1"/>
</dbReference>
<comment type="catalytic activity">
    <reaction evidence="3">
        <text>UTP + H2O = UMP + diphosphate + H(+)</text>
        <dbReference type="Rhea" id="RHEA:29395"/>
        <dbReference type="ChEBI" id="CHEBI:15377"/>
        <dbReference type="ChEBI" id="CHEBI:15378"/>
        <dbReference type="ChEBI" id="CHEBI:33019"/>
        <dbReference type="ChEBI" id="CHEBI:46398"/>
        <dbReference type="ChEBI" id="CHEBI:57865"/>
        <dbReference type="EC" id="3.6.1.9"/>
    </reaction>
</comment>
<organism evidence="4 5">
    <name type="scientific">Ferroacidibacillus organovorans</name>
    <dbReference type="NCBI Taxonomy" id="1765683"/>
    <lineage>
        <taxon>Bacteria</taxon>
        <taxon>Bacillati</taxon>
        <taxon>Bacillota</taxon>
        <taxon>Bacilli</taxon>
        <taxon>Bacillales</taxon>
        <taxon>Alicyclobacillaceae</taxon>
        <taxon>Ferroacidibacillus</taxon>
    </lineage>
</organism>
<feature type="site" description="Important for substrate specificity" evidence="3">
    <location>
        <position position="12"/>
    </location>
</feature>
<dbReference type="PANTHER" id="PTHR43213:SF5">
    <property type="entry name" value="BIFUNCTIONAL DTTP_UTP PYROPHOSPHATASE_METHYLTRANSFERASE PROTEIN-RELATED"/>
    <property type="match status" value="1"/>
</dbReference>
<comment type="function">
    <text evidence="3">Nucleoside triphosphate pyrophosphatase that hydrolyzes dTTP and UTP. May have a dual role in cell division arrest and in preventing the incorporation of modified nucleotides into cellular nucleic acids.</text>
</comment>
<evidence type="ECO:0000256" key="1">
    <source>
        <dbReference type="ARBA" id="ARBA00001968"/>
    </source>
</evidence>
<feature type="site" description="Important for substrate specificity" evidence="3">
    <location>
        <position position="70"/>
    </location>
</feature>
<keyword evidence="5" id="KW-1185">Reference proteome</keyword>
<dbReference type="EC" id="3.6.1.9" evidence="3"/>
<comment type="caution">
    <text evidence="3">Lacks conserved residue(s) required for the propagation of feature annotation.</text>
</comment>
<dbReference type="RefSeq" id="WP_067564180.1">
    <property type="nucleotide sequence ID" value="NZ_LSUQ01000019.1"/>
</dbReference>
<dbReference type="GO" id="GO:0009117">
    <property type="term" value="P:nucleotide metabolic process"/>
    <property type="evidence" value="ECO:0007669"/>
    <property type="project" value="UniProtKB-KW"/>
</dbReference>
<dbReference type="PIRSF" id="PIRSF006305">
    <property type="entry name" value="Maf"/>
    <property type="match status" value="1"/>
</dbReference>
<dbReference type="CDD" id="cd00555">
    <property type="entry name" value="Maf"/>
    <property type="match status" value="1"/>
</dbReference>
<dbReference type="PANTHER" id="PTHR43213">
    <property type="entry name" value="BIFUNCTIONAL DTTP/UTP PYROPHOSPHATASE/METHYLTRANSFERASE PROTEIN-RELATED"/>
    <property type="match status" value="1"/>
</dbReference>
<dbReference type="InterPro" id="IPR003697">
    <property type="entry name" value="Maf-like"/>
</dbReference>
<protein>
    <recommendedName>
        <fullName evidence="3">dTTP/UTP pyrophosphatase</fullName>
        <shortName evidence="3">dTTPase/UTPase</shortName>
        <ecNumber evidence="3">3.6.1.9</ecNumber>
    </recommendedName>
    <alternativeName>
        <fullName evidence="3">Nucleoside triphosphate pyrophosphatase</fullName>
    </alternativeName>
    <alternativeName>
        <fullName evidence="3">Nucleotide pyrophosphatase</fullName>
        <shortName evidence="3">Nucleotide PPase</shortName>
    </alternativeName>
</protein>
<dbReference type="InterPro" id="IPR029001">
    <property type="entry name" value="ITPase-like_fam"/>
</dbReference>
<dbReference type="EMBL" id="MWPS01000016">
    <property type="protein sequence ID" value="OPG16423.1"/>
    <property type="molecule type" value="Genomic_DNA"/>
</dbReference>
<evidence type="ECO:0000313" key="5">
    <source>
        <dbReference type="Proteomes" id="UP000190229"/>
    </source>
</evidence>
<evidence type="ECO:0000313" key="4">
    <source>
        <dbReference type="EMBL" id="OPG16423.1"/>
    </source>
</evidence>
<dbReference type="NCBIfam" id="TIGR00172">
    <property type="entry name" value="maf"/>
    <property type="match status" value="1"/>
</dbReference>
<accession>A0A1V4EU04</accession>
<dbReference type="Gene3D" id="3.90.950.10">
    <property type="match status" value="1"/>
</dbReference>
<feature type="active site" description="Proton acceptor" evidence="3">
    <location>
        <position position="69"/>
    </location>
</feature>
<comment type="caution">
    <text evidence="4">The sequence shown here is derived from an EMBL/GenBank/DDBJ whole genome shotgun (WGS) entry which is preliminary data.</text>
</comment>
<comment type="catalytic activity">
    <reaction evidence="3">
        <text>dTTP + H2O = dTMP + diphosphate + H(+)</text>
        <dbReference type="Rhea" id="RHEA:28534"/>
        <dbReference type="ChEBI" id="CHEBI:15377"/>
        <dbReference type="ChEBI" id="CHEBI:15378"/>
        <dbReference type="ChEBI" id="CHEBI:33019"/>
        <dbReference type="ChEBI" id="CHEBI:37568"/>
        <dbReference type="ChEBI" id="CHEBI:63528"/>
        <dbReference type="EC" id="3.6.1.9"/>
    </reaction>
</comment>
<dbReference type="GO" id="GO:0036218">
    <property type="term" value="F:dTTP diphosphatase activity"/>
    <property type="evidence" value="ECO:0007669"/>
    <property type="project" value="RHEA"/>
</dbReference>
<reference evidence="4 5" key="1">
    <citation type="submission" date="2017-02" db="EMBL/GenBank/DDBJ databases">
        <title>Draft genome of Acidibacillus ferrooxidans Huett2.</title>
        <authorList>
            <person name="Schopf S."/>
        </authorList>
    </citation>
    <scope>NUCLEOTIDE SEQUENCE [LARGE SCALE GENOMIC DNA]</scope>
    <source>
        <strain evidence="4 5">Huett2</strain>
    </source>
</reference>
<keyword evidence="3" id="KW-0963">Cytoplasm</keyword>
<sequence>MDRILLASTSPRRTHLLAQMGIVHEVVAPDYEEKHSTLLPPQELVMKLAHGKAASVAVKHTDCIVLGADTLVFYENQPLGKPSSADEAKAMLRKLAGKTHDVYTGVALVHENANRSVSDFRHVRVTMRMLRDEEIAWYVKTGEPMDKAGAYSIQGIGAPFITEIHGDFYAVVGLPLALTFDLFARLEISNLLLQRGNVE</sequence>
<comment type="similarity">
    <text evidence="3">Belongs to the Maf family. YhdE subfamily.</text>
</comment>